<evidence type="ECO:0000313" key="2">
    <source>
        <dbReference type="EMBL" id="TQI82988.1"/>
    </source>
</evidence>
<sequence>MSKQFYERRKRYLEEKRRRMEEMEVSKIVLTQEQIKELARFAAEDGQPSYTITHGLIDAFEADDGKHVPEYSGLIAYSESKEHGVLQLT</sequence>
<name>A0AA46K1Z0_SERMA</name>
<feature type="coiled-coil region" evidence="1">
    <location>
        <begin position="3"/>
        <end position="33"/>
    </location>
</feature>
<dbReference type="Proteomes" id="UP000320710">
    <property type="component" value="Unassembled WGS sequence"/>
</dbReference>
<reference evidence="2 3" key="1">
    <citation type="submission" date="2019-06" db="EMBL/GenBank/DDBJ databases">
        <authorList>
            <person name="Deangelis K."/>
            <person name="Huntemann M."/>
            <person name="Clum A."/>
            <person name="Pillay M."/>
            <person name="Palaniappan K."/>
            <person name="Varghese N."/>
            <person name="Mikhailova N."/>
            <person name="Stamatis D."/>
            <person name="Reddy T."/>
            <person name="Daum C."/>
            <person name="Shapiro N."/>
            <person name="Ivanova N."/>
            <person name="Kyrpides N."/>
            <person name="Woyke T."/>
        </authorList>
    </citation>
    <scope>NUCLEOTIDE SEQUENCE [LARGE SCALE GENOMIC DNA]</scope>
    <source>
        <strain evidence="2 3">106R</strain>
    </source>
</reference>
<accession>A0AA46K1Z0</accession>
<proteinExistence type="predicted"/>
<dbReference type="AlphaFoldDB" id="A0AA46K1Z0"/>
<dbReference type="EMBL" id="VFMJ01000001">
    <property type="protein sequence ID" value="TQI82988.1"/>
    <property type="molecule type" value="Genomic_DNA"/>
</dbReference>
<keyword evidence="1" id="KW-0175">Coiled coil</keyword>
<gene>
    <name evidence="2" type="ORF">FHU12_0450</name>
</gene>
<evidence type="ECO:0000256" key="1">
    <source>
        <dbReference type="SAM" id="Coils"/>
    </source>
</evidence>
<organism evidence="2 3">
    <name type="scientific">Serratia marcescens</name>
    <dbReference type="NCBI Taxonomy" id="615"/>
    <lineage>
        <taxon>Bacteria</taxon>
        <taxon>Pseudomonadati</taxon>
        <taxon>Pseudomonadota</taxon>
        <taxon>Gammaproteobacteria</taxon>
        <taxon>Enterobacterales</taxon>
        <taxon>Yersiniaceae</taxon>
        <taxon>Serratia</taxon>
    </lineage>
</organism>
<protein>
    <submittedName>
        <fullName evidence="2">Uncharacterized protein</fullName>
    </submittedName>
</protein>
<evidence type="ECO:0000313" key="3">
    <source>
        <dbReference type="Proteomes" id="UP000320710"/>
    </source>
</evidence>
<reference evidence="2 3" key="2">
    <citation type="submission" date="2019-07" db="EMBL/GenBank/DDBJ databases">
        <title>Investigation of anaerobic lignin degradation for improved lignocellulosic biofuels.</title>
        <authorList>
            <person name="Deangelis K.PhD."/>
        </authorList>
    </citation>
    <scope>NUCLEOTIDE SEQUENCE [LARGE SCALE GENOMIC DNA]</scope>
    <source>
        <strain evidence="2 3">106R</strain>
    </source>
</reference>
<comment type="caution">
    <text evidence="2">The sequence shown here is derived from an EMBL/GenBank/DDBJ whole genome shotgun (WGS) entry which is preliminary data.</text>
</comment>